<keyword evidence="1" id="KW-0472">Membrane</keyword>
<name>A0A7S4B6T5_CHRCT</name>
<accession>A0A7S4B6T5</accession>
<reference evidence="3" key="1">
    <citation type="submission" date="2021-01" db="EMBL/GenBank/DDBJ databases">
        <authorList>
            <person name="Corre E."/>
            <person name="Pelletier E."/>
            <person name="Niang G."/>
            <person name="Scheremetjew M."/>
            <person name="Finn R."/>
            <person name="Kale V."/>
            <person name="Holt S."/>
            <person name="Cochrane G."/>
            <person name="Meng A."/>
            <person name="Brown T."/>
            <person name="Cohen L."/>
        </authorList>
    </citation>
    <scope>NUCLEOTIDE SEQUENCE</scope>
    <source>
        <strain evidence="3">CCMP645</strain>
    </source>
</reference>
<protein>
    <recommendedName>
        <fullName evidence="4">Hint domain-containing protein</fullName>
    </recommendedName>
</protein>
<dbReference type="Gene3D" id="2.170.16.10">
    <property type="entry name" value="Hedgehog/Intein (Hint) domain"/>
    <property type="match status" value="1"/>
</dbReference>
<evidence type="ECO:0000313" key="3">
    <source>
        <dbReference type="EMBL" id="CAE0755049.1"/>
    </source>
</evidence>
<dbReference type="AlphaFoldDB" id="A0A7S4B6T5"/>
<feature type="signal peptide" evidence="2">
    <location>
        <begin position="1"/>
        <end position="24"/>
    </location>
</feature>
<sequence>MHSPLHRRFLFCGMFACTMIPCLCTPAASKVYANESANERATLVRPGVRTYTQLHRLVYVHASTHACVRVSVRDVMRAYVCLWSAACFSRQSAYACKLRDDTVVPHEAYEQCFGPEVYGDQSGLATTSNSQPSHCYEGACGRKGVDAAVAVSTISTASPPNIPSSSTARLAKVDSVWRVPMSTLRAGDVVLDSNSTATRVIVNQHVVQHGDAAVLLTLHHTSGSLELTPDHLLWIDGSLTPARFARNGSRLSTGDQVVRVTHGRGSVVNPLTLSGRLLASAATGTAVIAATGTEWLADVLLSPQPQRTLAYAVALRWPEAAQAYHDAVLEPMLEALLPYLAALKHRIPNSSVSSFASGLLCILDLGVVLGFLAYALSIHWLLIVLSVTLLGLVSSVASVQARLSFVRAKTPSNATGKSVTVASQYVTATGQSGLAVPRKERTLTSSPSSSPVM</sequence>
<evidence type="ECO:0008006" key="4">
    <source>
        <dbReference type="Google" id="ProtNLM"/>
    </source>
</evidence>
<keyword evidence="1" id="KW-1133">Transmembrane helix</keyword>
<feature type="transmembrane region" description="Helical" evidence="1">
    <location>
        <begin position="352"/>
        <end position="374"/>
    </location>
</feature>
<gene>
    <name evidence="3" type="ORF">PCAR00345_LOCUS7636</name>
</gene>
<dbReference type="InterPro" id="IPR036844">
    <property type="entry name" value="Hint_dom_sf"/>
</dbReference>
<keyword evidence="2" id="KW-0732">Signal</keyword>
<feature type="chain" id="PRO_5031353011" description="Hint domain-containing protein" evidence="2">
    <location>
        <begin position="25"/>
        <end position="453"/>
    </location>
</feature>
<feature type="transmembrane region" description="Helical" evidence="1">
    <location>
        <begin position="380"/>
        <end position="399"/>
    </location>
</feature>
<evidence type="ECO:0000256" key="2">
    <source>
        <dbReference type="SAM" id="SignalP"/>
    </source>
</evidence>
<organism evidence="3">
    <name type="scientific">Chrysotila carterae</name>
    <name type="common">Marine alga</name>
    <name type="synonym">Syracosphaera carterae</name>
    <dbReference type="NCBI Taxonomy" id="13221"/>
    <lineage>
        <taxon>Eukaryota</taxon>
        <taxon>Haptista</taxon>
        <taxon>Haptophyta</taxon>
        <taxon>Prymnesiophyceae</taxon>
        <taxon>Isochrysidales</taxon>
        <taxon>Isochrysidaceae</taxon>
        <taxon>Chrysotila</taxon>
    </lineage>
</organism>
<dbReference type="SUPFAM" id="SSF51294">
    <property type="entry name" value="Hedgehog/intein (Hint) domain"/>
    <property type="match status" value="1"/>
</dbReference>
<dbReference type="EMBL" id="HBIZ01012679">
    <property type="protein sequence ID" value="CAE0755049.1"/>
    <property type="molecule type" value="Transcribed_RNA"/>
</dbReference>
<proteinExistence type="predicted"/>
<keyword evidence="1" id="KW-0812">Transmembrane</keyword>
<evidence type="ECO:0000256" key="1">
    <source>
        <dbReference type="SAM" id="Phobius"/>
    </source>
</evidence>